<keyword evidence="2" id="KW-1185">Reference proteome</keyword>
<gene>
    <name evidence="1" type="ORF">QFC21_005977</name>
</gene>
<comment type="caution">
    <text evidence="1">The sequence shown here is derived from an EMBL/GenBank/DDBJ whole genome shotgun (WGS) entry which is preliminary data.</text>
</comment>
<evidence type="ECO:0000313" key="1">
    <source>
        <dbReference type="EMBL" id="KAJ9094438.1"/>
    </source>
</evidence>
<dbReference type="Proteomes" id="UP001227268">
    <property type="component" value="Unassembled WGS sequence"/>
</dbReference>
<organism evidence="1 2">
    <name type="scientific">Naganishia friedmannii</name>
    <dbReference type="NCBI Taxonomy" id="89922"/>
    <lineage>
        <taxon>Eukaryota</taxon>
        <taxon>Fungi</taxon>
        <taxon>Dikarya</taxon>
        <taxon>Basidiomycota</taxon>
        <taxon>Agaricomycotina</taxon>
        <taxon>Tremellomycetes</taxon>
        <taxon>Filobasidiales</taxon>
        <taxon>Filobasidiaceae</taxon>
        <taxon>Naganishia</taxon>
    </lineage>
</organism>
<accession>A0ACC2V5Q2</accession>
<reference evidence="1" key="1">
    <citation type="submission" date="2023-04" db="EMBL/GenBank/DDBJ databases">
        <title>Draft Genome sequencing of Naganishia species isolated from polar environments using Oxford Nanopore Technology.</title>
        <authorList>
            <person name="Leo P."/>
            <person name="Venkateswaran K."/>
        </authorList>
    </citation>
    <scope>NUCLEOTIDE SEQUENCE</scope>
    <source>
        <strain evidence="1">MNA-CCFEE 5423</strain>
    </source>
</reference>
<name>A0ACC2V5Q2_9TREE</name>
<protein>
    <submittedName>
        <fullName evidence="1">Uncharacterized protein</fullName>
    </submittedName>
</protein>
<evidence type="ECO:0000313" key="2">
    <source>
        <dbReference type="Proteomes" id="UP001227268"/>
    </source>
</evidence>
<sequence length="2055" mass="231722">MNKRQELVDACRSAQLAVEDAMQEDGQWTVDGKGIADRLSEPLIIELLREVQTHNSLDYLQQVVVDVVEDLQELEKSRKEETDKVTKDSSLEATQPEASRAVTILRALLDSGIVSASDVAHLVDSSRLSTFGIITSQPRHNSLEKRKRTNRFYRQKKYTLIRECSEGWARLIVLLADECAIGPGANGINTFGEPETQRSLRARTLWRKVVALIGYYDLSPARVLDLILDAFCDKLESHWRFFLELLEHTPWNVRNMGAKGKAKEMVEENGNDRSDTEFADAMDLEGGNLILTQVLGFKFGTYQEPERDLKGAIKDLEATPKELTLVTAILIKHRLVRTLDILPYLTPNDEAMEDFVADFAARVRREMGGSGNALTQSGALKDDDLPSTSTNANGRGAGATNMTSEEIDNLPRQRVMLCESLLAVGHLPPAMFMLSKWPVMAQSSALVSDLLLRVVQYSLEPAYQSIARSEGDAKRGPNYRMHFPFAVPEPTLTTIAPEPAPTEKKRFVFFYDDWQENIQRWHRTDEVVAKVTPFAKFVGPQGARNISVLVWLCRIGVVHQQNSDSEQTKKAWLDIMRVLILPSMPLLKSNYSFNIEIWPLLQRMETSQRHALYGEWHAAISNPMHSRYMPVMAAAAAQTTTEVKRILKRMTTSYDRVHARAIGKFSYSAPTALWSVILPQITSYQNMKTTVVESARYLSDFGWDVTIFMLLDALTNESKTAVKQDGTSASTWLIGVAAFIGQLAKRYSAMNLNPFFHLILNQLARDNLSGLITLKHIVSAMAGIDPIINVSPDQVKCFSGGGVLYVEGVEATRADYTEPPRAPLERTAMAGAKPQRKQNNTKARNRLLVSLESSGLAVPLLIAMCQARKSCIFTATSASEHTKQLVTSMDECHSICNQFIRFLHNTMSKEKYAQFLPAFGQLHIDYHLDIAMAYQLVRPKLQWQLYNREEYLRVRLRKYRKDLSPEQESLATWDDQDWQAPLWPIMSDTALFVSEEVRASQLVPFHATFWQLSLGEIACPDDMYNQVIKRLKDVARDLDEWAKLGVALDVDWSSAYRANRSAILSKIDALTAEREEQLRIAKEADERIDKESVKWFPDCASVHLKHKLGQILHRECFYPRAIFSMSDATFVAQIGLHLHKKRVPNFSLLIFYDKFFGDALASCIFSCSEAQATNLGRCLGLMLNDIEVWRGSKTVYNEQALGSMNEKTGQYEYQGMRLFNNEYLTWEKWGNMVYKWHRKILKAITAGLHAGDYLHIKNTIHVARNLLPAYPKVKSVFSELTKVIRDFIDAETKDQALIREDLHLAVKSYEDALTLANRDSTFIIPDDQFFTRIARPGQPRVNTNRPMEIDGSELAKPIAATEVKPEPPLTVHQTIASKQNTSDADPGDSVQEIKPALSGGADQKPLDGQTSKSSTGKNITHTEATLSLRDALLRKSEKAPFTPPSDVELTKAAGSPQSGSPVLNGVDIGTLPGLKASQVDRATTPEKSIPHEPRGKDSPVETKMQRPFRSMEPPAAPRGSMQISRQTPSAAITTAGSRQPMPSDRLDYREKPREMQAPLMPRDVREREDRHQTAREIHPRNDHATSSIRSVTGSSRRTSPSRLPGSRSGSVDSKYSRASDPHRDQERRSDRRPGERDRHLDRERDRGREPEKDRDVRKEKDQDKPTERVSDRERDHGHRSDRHRQEDNGKERRRDTRERDDKPKREERRVERDRERRDRERDRPRDRDRAKDRDDKDRSRPNRKEDDREKEKDKGSERTRERDRGERVNDKEREKDDRDRTRDTGRRDRDAARSGDGDRERYQGRNRERSEKDVRSRDERDTAGDTDSRRSDRSARGSSLEIRSSIDALSRRFDAQRQHSITDSRGTIVESVPEPVRTPPQPRELIGSASDTRKTENGSRNGDAPTVEVGSNGVQGPSSSRPIEATAMQSATPTLSSRLGPRVEPDNASRKKPASPAPMNHPLPGKPVSTGSSLASALALAISPDLRKRPVEELSATEGVRGSAAPSSANKRTRIDRQGARERGERATAAGAFSRLSGGMVNNGSTASSASSRRE</sequence>
<dbReference type="EMBL" id="JASBWT010000025">
    <property type="protein sequence ID" value="KAJ9094438.1"/>
    <property type="molecule type" value="Genomic_DNA"/>
</dbReference>
<proteinExistence type="predicted"/>